<evidence type="ECO:0000313" key="8">
    <source>
        <dbReference type="Proteomes" id="UP000178735"/>
    </source>
</evidence>
<evidence type="ECO:0000259" key="6">
    <source>
        <dbReference type="Pfam" id="PF12698"/>
    </source>
</evidence>
<feature type="transmembrane region" description="Helical" evidence="5">
    <location>
        <begin position="150"/>
        <end position="171"/>
    </location>
</feature>
<feature type="domain" description="ABC-2 type transporter transmembrane" evidence="6">
    <location>
        <begin position="52"/>
        <end position="271"/>
    </location>
</feature>
<proteinExistence type="predicted"/>
<dbReference type="GO" id="GO:0016020">
    <property type="term" value="C:membrane"/>
    <property type="evidence" value="ECO:0007669"/>
    <property type="project" value="UniProtKB-SubCell"/>
</dbReference>
<comment type="caution">
    <text evidence="7">The sequence shown here is derived from an EMBL/GenBank/DDBJ whole genome shotgun (WGS) entry which is preliminary data.</text>
</comment>
<keyword evidence="3 5" id="KW-1133">Transmembrane helix</keyword>
<comment type="subcellular location">
    <subcellularLocation>
        <location evidence="1">Membrane</location>
        <topology evidence="1">Multi-pass membrane protein</topology>
    </subcellularLocation>
</comment>
<name>A0A1F7WTK2_9BACT</name>
<reference evidence="7 8" key="1">
    <citation type="journal article" date="2016" name="Nat. Commun.">
        <title>Thousands of microbial genomes shed light on interconnected biogeochemical processes in an aquifer system.</title>
        <authorList>
            <person name="Anantharaman K."/>
            <person name="Brown C.T."/>
            <person name="Hug L.A."/>
            <person name="Sharon I."/>
            <person name="Castelle C.J."/>
            <person name="Probst A.J."/>
            <person name="Thomas B.C."/>
            <person name="Singh A."/>
            <person name="Wilkins M.J."/>
            <person name="Karaoz U."/>
            <person name="Brodie E.L."/>
            <person name="Williams K.H."/>
            <person name="Hubbard S.S."/>
            <person name="Banfield J.F."/>
        </authorList>
    </citation>
    <scope>NUCLEOTIDE SEQUENCE [LARGE SCALE GENOMIC DNA]</scope>
</reference>
<keyword evidence="2 5" id="KW-0812">Transmembrane</keyword>
<accession>A0A1F7WTK2</accession>
<feature type="transmembrane region" description="Helical" evidence="5">
    <location>
        <begin position="252"/>
        <end position="274"/>
    </location>
</feature>
<feature type="transmembrane region" description="Helical" evidence="5">
    <location>
        <begin position="34"/>
        <end position="51"/>
    </location>
</feature>
<organism evidence="7 8">
    <name type="scientific">Candidatus Wallbacteria bacterium GWC2_49_35</name>
    <dbReference type="NCBI Taxonomy" id="1817813"/>
    <lineage>
        <taxon>Bacteria</taxon>
        <taxon>Candidatus Walliibacteriota</taxon>
    </lineage>
</organism>
<dbReference type="AlphaFoldDB" id="A0A1F7WTK2"/>
<dbReference type="InterPro" id="IPR013525">
    <property type="entry name" value="ABC2_TM"/>
</dbReference>
<evidence type="ECO:0000256" key="1">
    <source>
        <dbReference type="ARBA" id="ARBA00004141"/>
    </source>
</evidence>
<dbReference type="STRING" id="1817813.A2008_02970"/>
<evidence type="ECO:0000313" key="7">
    <source>
        <dbReference type="EMBL" id="OGM05809.1"/>
    </source>
</evidence>
<evidence type="ECO:0000256" key="2">
    <source>
        <dbReference type="ARBA" id="ARBA00022692"/>
    </source>
</evidence>
<dbReference type="EMBL" id="MGFH01000096">
    <property type="protein sequence ID" value="OGM05809.1"/>
    <property type="molecule type" value="Genomic_DNA"/>
</dbReference>
<dbReference type="Pfam" id="PF12698">
    <property type="entry name" value="ABC2_membrane_3"/>
    <property type="match status" value="1"/>
</dbReference>
<feature type="transmembrane region" description="Helical" evidence="5">
    <location>
        <begin position="63"/>
        <end position="88"/>
    </location>
</feature>
<evidence type="ECO:0000256" key="4">
    <source>
        <dbReference type="ARBA" id="ARBA00023136"/>
    </source>
</evidence>
<protein>
    <recommendedName>
        <fullName evidence="6">ABC-2 type transporter transmembrane domain-containing protein</fullName>
    </recommendedName>
</protein>
<keyword evidence="4 5" id="KW-0472">Membrane</keyword>
<dbReference type="GO" id="GO:0140359">
    <property type="term" value="F:ABC-type transporter activity"/>
    <property type="evidence" value="ECO:0007669"/>
    <property type="project" value="InterPro"/>
</dbReference>
<gene>
    <name evidence="7" type="ORF">A2008_02970</name>
</gene>
<evidence type="ECO:0000256" key="5">
    <source>
        <dbReference type="SAM" id="Phobius"/>
    </source>
</evidence>
<feature type="transmembrane region" description="Helical" evidence="5">
    <location>
        <begin position="178"/>
        <end position="195"/>
    </location>
</feature>
<evidence type="ECO:0000256" key="3">
    <source>
        <dbReference type="ARBA" id="ARBA00022989"/>
    </source>
</evidence>
<sequence length="283" mass="31932">MEDKITKVKQIADSLSPLIFLDLLFELRKNSTRLIIYFLLSAGAIITLFYMQLSSHASSRDWIFDAMLIITCVISAFMGGSYGAGAIASEKEKKTLTLLRMSGISGFEIIAGKVMSAMIYITTLASPYLILAALIEVFSGFDAARLAGGLFMWLSLTLFYIVSGVFISVLFKKNASASSFLYFFLFALHFLIYLLDDIAGYRDRFGYYVRDGKFFGSFSPIEVWQNFSSSSYHKSYRGASEIDCIIQGVPDYLTITGIYLLISMLITFFTANVFEKYLRWRED</sequence>
<feature type="transmembrane region" description="Helical" evidence="5">
    <location>
        <begin position="109"/>
        <end position="130"/>
    </location>
</feature>
<dbReference type="Proteomes" id="UP000178735">
    <property type="component" value="Unassembled WGS sequence"/>
</dbReference>